<evidence type="ECO:0000313" key="3">
    <source>
        <dbReference type="Proteomes" id="UP001152622"/>
    </source>
</evidence>
<reference evidence="2" key="1">
    <citation type="journal article" date="2023" name="Science">
        <title>Genome structures resolve the early diversification of teleost fishes.</title>
        <authorList>
            <person name="Parey E."/>
            <person name="Louis A."/>
            <person name="Montfort J."/>
            <person name="Bouchez O."/>
            <person name="Roques C."/>
            <person name="Iampietro C."/>
            <person name="Lluch J."/>
            <person name="Castinel A."/>
            <person name="Donnadieu C."/>
            <person name="Desvignes T."/>
            <person name="Floi Bucao C."/>
            <person name="Jouanno E."/>
            <person name="Wen M."/>
            <person name="Mejri S."/>
            <person name="Dirks R."/>
            <person name="Jansen H."/>
            <person name="Henkel C."/>
            <person name="Chen W.J."/>
            <person name="Zahm M."/>
            <person name="Cabau C."/>
            <person name="Klopp C."/>
            <person name="Thompson A.W."/>
            <person name="Robinson-Rechavi M."/>
            <person name="Braasch I."/>
            <person name="Lecointre G."/>
            <person name="Bobe J."/>
            <person name="Postlethwait J.H."/>
            <person name="Berthelot C."/>
            <person name="Roest Crollius H."/>
            <person name="Guiguen Y."/>
        </authorList>
    </citation>
    <scope>NUCLEOTIDE SEQUENCE</scope>
    <source>
        <strain evidence="2">WJC10195</strain>
    </source>
</reference>
<keyword evidence="3" id="KW-1185">Reference proteome</keyword>
<organism evidence="2 3">
    <name type="scientific">Synaphobranchus kaupii</name>
    <name type="common">Kaup's arrowtooth eel</name>
    <dbReference type="NCBI Taxonomy" id="118154"/>
    <lineage>
        <taxon>Eukaryota</taxon>
        <taxon>Metazoa</taxon>
        <taxon>Chordata</taxon>
        <taxon>Craniata</taxon>
        <taxon>Vertebrata</taxon>
        <taxon>Euteleostomi</taxon>
        <taxon>Actinopterygii</taxon>
        <taxon>Neopterygii</taxon>
        <taxon>Teleostei</taxon>
        <taxon>Anguilliformes</taxon>
        <taxon>Synaphobranchidae</taxon>
        <taxon>Synaphobranchus</taxon>
    </lineage>
</organism>
<feature type="compositionally biased region" description="Polar residues" evidence="1">
    <location>
        <begin position="54"/>
        <end position="76"/>
    </location>
</feature>
<name>A0A9Q1FIR2_SYNKA</name>
<gene>
    <name evidence="2" type="ORF">SKAU_G00159820</name>
</gene>
<evidence type="ECO:0000256" key="1">
    <source>
        <dbReference type="SAM" id="MobiDB-lite"/>
    </source>
</evidence>
<feature type="region of interest" description="Disordered" evidence="1">
    <location>
        <begin position="53"/>
        <end position="76"/>
    </location>
</feature>
<comment type="caution">
    <text evidence="2">The sequence shown here is derived from an EMBL/GenBank/DDBJ whole genome shotgun (WGS) entry which is preliminary data.</text>
</comment>
<sequence length="76" mass="8143">MRSGCRDGRHQEGTAFQPAETCLGRALEAKRCRQQTGSLLNLILATEGGVKSGTLAQNSLDPGEKQATTPCFHLQT</sequence>
<protein>
    <submittedName>
        <fullName evidence="2">Uncharacterized protein</fullName>
    </submittedName>
</protein>
<dbReference type="Proteomes" id="UP001152622">
    <property type="component" value="Chromosome 5"/>
</dbReference>
<dbReference type="AlphaFoldDB" id="A0A9Q1FIR2"/>
<dbReference type="EMBL" id="JAINUF010000005">
    <property type="protein sequence ID" value="KAJ8359457.1"/>
    <property type="molecule type" value="Genomic_DNA"/>
</dbReference>
<evidence type="ECO:0000313" key="2">
    <source>
        <dbReference type="EMBL" id="KAJ8359457.1"/>
    </source>
</evidence>
<proteinExistence type="predicted"/>
<accession>A0A9Q1FIR2</accession>